<feature type="region of interest" description="Disordered" evidence="1">
    <location>
        <begin position="1"/>
        <end position="47"/>
    </location>
</feature>
<evidence type="ECO:0000313" key="2">
    <source>
        <dbReference type="EMBL" id="KAE8999301.1"/>
    </source>
</evidence>
<name>A0A6A3JWI5_9STRA</name>
<reference evidence="2 3" key="1">
    <citation type="submission" date="2018-09" db="EMBL/GenBank/DDBJ databases">
        <title>Genomic investigation of the strawberry pathogen Phytophthora fragariae indicates pathogenicity is determined by transcriptional variation in three key races.</title>
        <authorList>
            <person name="Adams T.M."/>
            <person name="Armitage A.D."/>
            <person name="Sobczyk M.K."/>
            <person name="Bates H.J."/>
            <person name="Dunwell J.M."/>
            <person name="Nellist C.F."/>
            <person name="Harrison R.J."/>
        </authorList>
    </citation>
    <scope>NUCLEOTIDE SEQUENCE [LARGE SCALE GENOMIC DNA]</scope>
    <source>
        <strain evidence="2 3">SCRP324</strain>
    </source>
</reference>
<dbReference type="EMBL" id="QXFU01001587">
    <property type="protein sequence ID" value="KAE8999301.1"/>
    <property type="molecule type" value="Genomic_DNA"/>
</dbReference>
<dbReference type="AlphaFoldDB" id="A0A6A3JWI5"/>
<evidence type="ECO:0000313" key="3">
    <source>
        <dbReference type="Proteomes" id="UP000435112"/>
    </source>
</evidence>
<organism evidence="2 3">
    <name type="scientific">Phytophthora rubi</name>
    <dbReference type="NCBI Taxonomy" id="129364"/>
    <lineage>
        <taxon>Eukaryota</taxon>
        <taxon>Sar</taxon>
        <taxon>Stramenopiles</taxon>
        <taxon>Oomycota</taxon>
        <taxon>Peronosporomycetes</taxon>
        <taxon>Peronosporales</taxon>
        <taxon>Peronosporaceae</taxon>
        <taxon>Phytophthora</taxon>
    </lineage>
</organism>
<accession>A0A6A3JWI5</accession>
<gene>
    <name evidence="2" type="ORF">PR002_g18496</name>
</gene>
<sequence>MRTLRRTWRAAARPAATTTPVAAVSRSTTTLLQPGPRLPHGSHPAPRSWVYLNASQTRRQVRQRQRIVRAAPPRRRPCCWIRHHDRHCGRCR</sequence>
<evidence type="ECO:0000256" key="1">
    <source>
        <dbReference type="SAM" id="MobiDB-lite"/>
    </source>
</evidence>
<proteinExistence type="predicted"/>
<protein>
    <submittedName>
        <fullName evidence="2">Uncharacterized protein</fullName>
    </submittedName>
</protein>
<dbReference type="Proteomes" id="UP000435112">
    <property type="component" value="Unassembled WGS sequence"/>
</dbReference>
<comment type="caution">
    <text evidence="2">The sequence shown here is derived from an EMBL/GenBank/DDBJ whole genome shotgun (WGS) entry which is preliminary data.</text>
</comment>
<feature type="compositionally biased region" description="Low complexity" evidence="1">
    <location>
        <begin position="9"/>
        <end position="30"/>
    </location>
</feature>